<proteinExistence type="predicted"/>
<organism evidence="2 3">
    <name type="scientific">Streptomyces galilaeus</name>
    <dbReference type="NCBI Taxonomy" id="33899"/>
    <lineage>
        <taxon>Bacteria</taxon>
        <taxon>Bacillati</taxon>
        <taxon>Actinomycetota</taxon>
        <taxon>Actinomycetes</taxon>
        <taxon>Kitasatosporales</taxon>
        <taxon>Streptomycetaceae</taxon>
        <taxon>Streptomyces</taxon>
    </lineage>
</organism>
<dbReference type="Proteomes" id="UP001631993">
    <property type="component" value="Unassembled WGS sequence"/>
</dbReference>
<evidence type="ECO:0000313" key="3">
    <source>
        <dbReference type="Proteomes" id="UP001631993"/>
    </source>
</evidence>
<evidence type="ECO:0000256" key="1">
    <source>
        <dbReference type="SAM" id="SignalP"/>
    </source>
</evidence>
<keyword evidence="1" id="KW-0732">Signal</keyword>
<sequence>MRAGGTTIVAAVAGALALTAFAAPAAEAADTGITVSNVVVNGGRPIVVGTTQEVRPGVSFRVTWPAGHSLTTIDANPFLYRHDTTAAKGFVSGGIWMGLITCNEDGSRAANCTGDFYIDPPYRLDSNGDATTWKVAFNAMVWTADDRLKSQEYLTGLGSTQIKRAAKATANASPEPVAKGKTLTVTGRLTRADWVRHTYAGYGGKAAKLQFRKAGTSTYTTVRTVNADSAGYLRTTVTANADGYWRWTFGETATTGGASAAGDYVDVR</sequence>
<protein>
    <recommendedName>
        <fullName evidence="4">Calcium-binding protein</fullName>
    </recommendedName>
</protein>
<gene>
    <name evidence="2" type="ORF">ACKI1S_34510</name>
</gene>
<evidence type="ECO:0000313" key="2">
    <source>
        <dbReference type="EMBL" id="MFM9651250.1"/>
    </source>
</evidence>
<feature type="signal peptide" evidence="1">
    <location>
        <begin position="1"/>
        <end position="22"/>
    </location>
</feature>
<evidence type="ECO:0008006" key="4">
    <source>
        <dbReference type="Google" id="ProtNLM"/>
    </source>
</evidence>
<dbReference type="RefSeq" id="WP_369278669.1">
    <property type="nucleotide sequence ID" value="NZ_JBJVMW010000018.1"/>
</dbReference>
<feature type="chain" id="PRO_5046010174" description="Calcium-binding protein" evidence="1">
    <location>
        <begin position="23"/>
        <end position="268"/>
    </location>
</feature>
<keyword evidence="3" id="KW-1185">Reference proteome</keyword>
<dbReference type="EMBL" id="JBJVNE010000020">
    <property type="protein sequence ID" value="MFM9651250.1"/>
    <property type="molecule type" value="Genomic_DNA"/>
</dbReference>
<reference evidence="2 3" key="1">
    <citation type="submission" date="2024-12" db="EMBL/GenBank/DDBJ databases">
        <title>Forecasting of Potato common scab and diversities of Pathogenic streptomyces spp. in china.</title>
        <authorList>
            <person name="Handique U."/>
            <person name="Wu J."/>
        </authorList>
    </citation>
    <scope>NUCLEOTIDE SEQUENCE [LARGE SCALE GENOMIC DNA]</scope>
    <source>
        <strain evidence="2 3">ZRIMU1585</strain>
    </source>
</reference>
<accession>A0ABW9IRZ1</accession>
<name>A0ABW9IRZ1_STRGJ</name>
<comment type="caution">
    <text evidence="2">The sequence shown here is derived from an EMBL/GenBank/DDBJ whole genome shotgun (WGS) entry which is preliminary data.</text>
</comment>